<reference evidence="5 6" key="1">
    <citation type="submission" date="2015-07" db="EMBL/GenBank/DDBJ databases">
        <title>Draft Genome Sequence of Malassezia furfur CBS1878 and Malassezia pachydermatis CBS1879.</title>
        <authorList>
            <person name="Triana S."/>
            <person name="Ohm R."/>
            <person name="Gonzalez A."/>
            <person name="DeCock H."/>
            <person name="Restrepo S."/>
            <person name="Celis A."/>
        </authorList>
    </citation>
    <scope>NUCLEOTIDE SEQUENCE [LARGE SCALE GENOMIC DNA]</scope>
    <source>
        <strain evidence="5 6">CBS 1879</strain>
    </source>
</reference>
<accession>A0A0M8MNU2</accession>
<dbReference type="AlphaFoldDB" id="A0A0M8MNU2"/>
<dbReference type="GO" id="GO:0031417">
    <property type="term" value="C:NatC complex"/>
    <property type="evidence" value="ECO:0007669"/>
    <property type="project" value="TreeGrafter"/>
</dbReference>
<dbReference type="STRING" id="77020.A0A0M8MNU2"/>
<dbReference type="Gene3D" id="3.40.630.30">
    <property type="match status" value="1"/>
</dbReference>
<dbReference type="OrthoDB" id="249099at2759"/>
<protein>
    <submittedName>
        <fullName evidence="5">Mak3 n-acetyltransferase</fullName>
    </submittedName>
</protein>
<proteinExistence type="inferred from homology"/>
<keyword evidence="1 5" id="KW-0808">Transferase</keyword>
<dbReference type="GO" id="GO:0004596">
    <property type="term" value="F:protein-N-terminal amino-acid acetyltransferase activity"/>
    <property type="evidence" value="ECO:0007669"/>
    <property type="project" value="InterPro"/>
</dbReference>
<dbReference type="PANTHER" id="PTHR45896:SF1">
    <property type="entry name" value="N-ALPHA-ACETYLTRANSFERASE 30"/>
    <property type="match status" value="1"/>
</dbReference>
<evidence type="ECO:0000313" key="5">
    <source>
        <dbReference type="EMBL" id="KOS16246.1"/>
    </source>
</evidence>
<dbReference type="Proteomes" id="UP000037751">
    <property type="component" value="Unassembled WGS sequence"/>
</dbReference>
<dbReference type="RefSeq" id="XP_017993878.1">
    <property type="nucleotide sequence ID" value="XM_018137574.1"/>
</dbReference>
<dbReference type="GeneID" id="28729450"/>
<dbReference type="PANTHER" id="PTHR45896">
    <property type="entry name" value="N-ALPHA-ACETYLTRANSFERASE 30"/>
    <property type="match status" value="1"/>
</dbReference>
<dbReference type="PROSITE" id="PS51186">
    <property type="entry name" value="GNAT"/>
    <property type="match status" value="1"/>
</dbReference>
<evidence type="ECO:0000313" key="6">
    <source>
        <dbReference type="Proteomes" id="UP000037751"/>
    </source>
</evidence>
<dbReference type="InterPro" id="IPR044542">
    <property type="entry name" value="NAA30-like"/>
</dbReference>
<organism evidence="5 6">
    <name type="scientific">Malassezia pachydermatis</name>
    <dbReference type="NCBI Taxonomy" id="77020"/>
    <lineage>
        <taxon>Eukaryota</taxon>
        <taxon>Fungi</taxon>
        <taxon>Dikarya</taxon>
        <taxon>Basidiomycota</taxon>
        <taxon>Ustilaginomycotina</taxon>
        <taxon>Malasseziomycetes</taxon>
        <taxon>Malasseziales</taxon>
        <taxon>Malasseziaceae</taxon>
        <taxon>Malassezia</taxon>
    </lineage>
</organism>
<dbReference type="Pfam" id="PF00583">
    <property type="entry name" value="Acetyltransf_1"/>
    <property type="match status" value="1"/>
</dbReference>
<dbReference type="InterPro" id="IPR016181">
    <property type="entry name" value="Acyl_CoA_acyltransferase"/>
</dbReference>
<name>A0A0M8MNU2_9BASI</name>
<dbReference type="SUPFAM" id="SSF55729">
    <property type="entry name" value="Acyl-CoA N-acyltransferases (Nat)"/>
    <property type="match status" value="1"/>
</dbReference>
<dbReference type="EMBL" id="LGAV01000001">
    <property type="protein sequence ID" value="KOS16246.1"/>
    <property type="molecule type" value="Genomic_DNA"/>
</dbReference>
<evidence type="ECO:0000256" key="3">
    <source>
        <dbReference type="ARBA" id="ARBA00024025"/>
    </source>
</evidence>
<comment type="similarity">
    <text evidence="3">Belongs to the acetyltransferase family. MAK3 subfamily.</text>
</comment>
<dbReference type="InterPro" id="IPR000182">
    <property type="entry name" value="GNAT_dom"/>
</dbReference>
<comment type="caution">
    <text evidence="5">The sequence shown here is derived from an EMBL/GenBank/DDBJ whole genome shotgun (WGS) entry which is preliminary data.</text>
</comment>
<evidence type="ECO:0000259" key="4">
    <source>
        <dbReference type="PROSITE" id="PS51186"/>
    </source>
</evidence>
<evidence type="ECO:0000256" key="2">
    <source>
        <dbReference type="ARBA" id="ARBA00023315"/>
    </source>
</evidence>
<feature type="domain" description="N-acetyltransferase" evidence="4">
    <location>
        <begin position="20"/>
        <end position="175"/>
    </location>
</feature>
<evidence type="ECO:0000256" key="1">
    <source>
        <dbReference type="ARBA" id="ARBA00022679"/>
    </source>
</evidence>
<sequence length="196" mass="22752">MAVETVQVGEQEEEALPDKIEIVPYKDESDMDDVIRLIEAELSEPYHIYTYRYFLHQWPHLSFLAWAHVNNERKAVGVIVNKLDRHLRGSRLWRGYIAMLSVDPQWRGRGIATRLVQAALEKMTQLGAAEVTLETEVTNTAALKLYENSGFMREKRLHRFYLNGNDAFRLLHPIKPPSGQAYPPPRRMDSIEEHIL</sequence>
<dbReference type="CDD" id="cd04301">
    <property type="entry name" value="NAT_SF"/>
    <property type="match status" value="1"/>
</dbReference>
<keyword evidence="6" id="KW-1185">Reference proteome</keyword>
<dbReference type="VEuPathDB" id="FungiDB:Malapachy_3095"/>
<gene>
    <name evidence="5" type="ORF">Malapachy_3095</name>
</gene>
<keyword evidence="2" id="KW-0012">Acyltransferase</keyword>